<dbReference type="eggNOG" id="ENOG502QU5V">
    <property type="taxonomic scope" value="Eukaryota"/>
</dbReference>
<dbReference type="STRING" id="1245528.M3K0F3"/>
<organism evidence="1 2">
    <name type="scientific">Candida maltosa (strain Xu316)</name>
    <name type="common">Yeast</name>
    <dbReference type="NCBI Taxonomy" id="1245528"/>
    <lineage>
        <taxon>Eukaryota</taxon>
        <taxon>Fungi</taxon>
        <taxon>Dikarya</taxon>
        <taxon>Ascomycota</taxon>
        <taxon>Saccharomycotina</taxon>
        <taxon>Pichiomycetes</taxon>
        <taxon>Debaryomycetaceae</taxon>
        <taxon>Candida/Lodderomyces clade</taxon>
        <taxon>Candida</taxon>
    </lineage>
</organism>
<dbReference type="Pfam" id="PF07173">
    <property type="entry name" value="GRDP-like"/>
    <property type="match status" value="1"/>
</dbReference>
<sequence length="650" mass="74158">MDKQQHQFIDILQKAKPAEYSYHRYVTSSSDPEININQTQPPEFFPSQAEVVAHLKLLKAFEVMKNKLVPVYDEDDEHDQYREKSWQCLLTLAVRRFIIFMSAAKKAGADDYKLGLDEEGTFRNGNVKNGSFINLMDGVMPPLDVIQVWHAFLLNPKSFYDTCMRNKMLQFANFPFPLLKISQYIDNHTFEFKVPPKLQENYLDLLSRFDHKTDHSFEYEKIHSTRLSLYCPGCHSVLCKSIRVTDGKNGGFADKHFQAPNIKHIPGVFLGESCYCRSVPQLSHESIRYLHLMTDIAKPTPLPGTYKYFSAVLAEPKFRGRQPLILSRSTKEILKYPSRSNSDIVGLLDSFRREFPNDTKRCIILVRNYLQYNYISMTVENGIQIGEDLVGCVLRQQRFVEKMNKLDWLHSPVLRQTIEESLLRYGRFFEMLTEDRYHRQMLVPTLDIDLIWHTHQLTFYGYVRDCKQSPGHSVVDHDDKIDENQVHNGFSLTAKRYKSMFKEDYSVCYCAYCTQRRHASRGLLKSLFKNKKENLSPSFQKDLTHISTHNSINLPTEKAIKASTLNRLPWAIELEYLDFPVSPAAPVESSHSKFYAGLCSSVNAQCSTDSGNCCYIPSCTSHGGSACISDTGLACGGSGGDGSGCGGGGD</sequence>
<accession>M3K0F3</accession>
<dbReference type="AlphaFoldDB" id="M3K0F3"/>
<dbReference type="OrthoDB" id="2684236at2759"/>
<dbReference type="EMBL" id="AOGT01001238">
    <property type="protein sequence ID" value="EMG48129.1"/>
    <property type="molecule type" value="Genomic_DNA"/>
</dbReference>
<dbReference type="PANTHER" id="PTHR34365">
    <property type="entry name" value="ENOLASE (DUF1399)"/>
    <property type="match status" value="1"/>
</dbReference>
<dbReference type="OMA" id="SMITHES"/>
<evidence type="ECO:0000313" key="2">
    <source>
        <dbReference type="Proteomes" id="UP000011777"/>
    </source>
</evidence>
<reference evidence="1 2" key="1">
    <citation type="submission" date="2013-02" db="EMBL/GenBank/DDBJ databases">
        <title>Genome sequence of Candida maltosa Xu316, a potential industrial strain for xylitol and ethanol production.</title>
        <authorList>
            <person name="Yu J."/>
            <person name="Wang Q."/>
            <person name="Geng X."/>
            <person name="Bao W."/>
            <person name="He P."/>
            <person name="Cai J."/>
        </authorList>
    </citation>
    <scope>NUCLEOTIDE SEQUENCE [LARGE SCALE GENOMIC DNA]</scope>
    <source>
        <strain evidence="2">Xu316</strain>
    </source>
</reference>
<keyword evidence="2" id="KW-1185">Reference proteome</keyword>
<evidence type="ECO:0000313" key="1">
    <source>
        <dbReference type="EMBL" id="EMG48129.1"/>
    </source>
</evidence>
<dbReference type="Proteomes" id="UP000011777">
    <property type="component" value="Unassembled WGS sequence"/>
</dbReference>
<proteinExistence type="predicted"/>
<protein>
    <submittedName>
        <fullName evidence="1">Uncharacterized protein</fullName>
    </submittedName>
</protein>
<dbReference type="InterPro" id="IPR009836">
    <property type="entry name" value="GRDP-like"/>
</dbReference>
<dbReference type="PANTHER" id="PTHR34365:SF7">
    <property type="entry name" value="GLYCINE-RICH DOMAIN-CONTAINING PROTEIN 1"/>
    <property type="match status" value="1"/>
</dbReference>
<gene>
    <name evidence="1" type="ORF">G210_1365</name>
</gene>
<comment type="caution">
    <text evidence="1">The sequence shown here is derived from an EMBL/GenBank/DDBJ whole genome shotgun (WGS) entry which is preliminary data.</text>
</comment>
<name>M3K0F3_CANMX</name>
<dbReference type="HOGENOM" id="CLU_010103_2_0_1"/>